<gene>
    <name evidence="1" type="ORF">L6452_15250</name>
</gene>
<accession>A0ACB9CNF6</accession>
<reference evidence="2" key="1">
    <citation type="journal article" date="2022" name="Mol. Ecol. Resour.">
        <title>The genomes of chicory, endive, great burdock and yacon provide insights into Asteraceae palaeo-polyploidization history and plant inulin production.</title>
        <authorList>
            <person name="Fan W."/>
            <person name="Wang S."/>
            <person name="Wang H."/>
            <person name="Wang A."/>
            <person name="Jiang F."/>
            <person name="Liu H."/>
            <person name="Zhao H."/>
            <person name="Xu D."/>
            <person name="Zhang Y."/>
        </authorList>
    </citation>
    <scope>NUCLEOTIDE SEQUENCE [LARGE SCALE GENOMIC DNA]</scope>
    <source>
        <strain evidence="2">cv. Niubang</strain>
    </source>
</reference>
<sequence length="111" mass="12179">MRSGRPNLISKQPFFSRESVLISSAVLRGFFSFSRESTGVTIGKKSVVTECRCYKNRATDMKDLFLPIALCVGMAGSDMCKEVPEFENDDVQDGGELPTLAGTEARNSSFL</sequence>
<dbReference type="Proteomes" id="UP001055879">
    <property type="component" value="Linkage Group LG04"/>
</dbReference>
<organism evidence="1 2">
    <name type="scientific">Arctium lappa</name>
    <name type="common">Greater burdock</name>
    <name type="synonym">Lappa major</name>
    <dbReference type="NCBI Taxonomy" id="4217"/>
    <lineage>
        <taxon>Eukaryota</taxon>
        <taxon>Viridiplantae</taxon>
        <taxon>Streptophyta</taxon>
        <taxon>Embryophyta</taxon>
        <taxon>Tracheophyta</taxon>
        <taxon>Spermatophyta</taxon>
        <taxon>Magnoliopsida</taxon>
        <taxon>eudicotyledons</taxon>
        <taxon>Gunneridae</taxon>
        <taxon>Pentapetalae</taxon>
        <taxon>asterids</taxon>
        <taxon>campanulids</taxon>
        <taxon>Asterales</taxon>
        <taxon>Asteraceae</taxon>
        <taxon>Carduoideae</taxon>
        <taxon>Cardueae</taxon>
        <taxon>Arctiinae</taxon>
        <taxon>Arctium</taxon>
    </lineage>
</organism>
<evidence type="ECO:0000313" key="1">
    <source>
        <dbReference type="EMBL" id="KAI3735740.1"/>
    </source>
</evidence>
<comment type="caution">
    <text evidence="1">The sequence shown here is derived from an EMBL/GenBank/DDBJ whole genome shotgun (WGS) entry which is preliminary data.</text>
</comment>
<dbReference type="EMBL" id="CM042050">
    <property type="protein sequence ID" value="KAI3735740.1"/>
    <property type="molecule type" value="Genomic_DNA"/>
</dbReference>
<name>A0ACB9CNF6_ARCLA</name>
<keyword evidence="2" id="KW-1185">Reference proteome</keyword>
<protein>
    <submittedName>
        <fullName evidence="1">Uncharacterized protein</fullName>
    </submittedName>
</protein>
<evidence type="ECO:0000313" key="2">
    <source>
        <dbReference type="Proteomes" id="UP001055879"/>
    </source>
</evidence>
<proteinExistence type="predicted"/>
<reference evidence="1 2" key="2">
    <citation type="journal article" date="2022" name="Mol. Ecol. Resour.">
        <title>The genomes of chicory, endive, great burdock and yacon provide insights into Asteraceae paleo-polyploidization history and plant inulin production.</title>
        <authorList>
            <person name="Fan W."/>
            <person name="Wang S."/>
            <person name="Wang H."/>
            <person name="Wang A."/>
            <person name="Jiang F."/>
            <person name="Liu H."/>
            <person name="Zhao H."/>
            <person name="Xu D."/>
            <person name="Zhang Y."/>
        </authorList>
    </citation>
    <scope>NUCLEOTIDE SEQUENCE [LARGE SCALE GENOMIC DNA]</scope>
    <source>
        <strain evidence="2">cv. Niubang</strain>
    </source>
</reference>